<dbReference type="OrthoDB" id="9797680at2"/>
<evidence type="ECO:0000313" key="4">
    <source>
        <dbReference type="Proteomes" id="UP000276984"/>
    </source>
</evidence>
<dbReference type="RefSeq" id="WP_121480962.1">
    <property type="nucleotide sequence ID" value="NZ_CP032707.1"/>
</dbReference>
<evidence type="ECO:0000313" key="3">
    <source>
        <dbReference type="EMBL" id="AYG93802.1"/>
    </source>
</evidence>
<dbReference type="EMBL" id="CP032707">
    <property type="protein sequence ID" value="AYG93802.1"/>
    <property type="molecule type" value="Genomic_DNA"/>
</dbReference>
<dbReference type="Pfam" id="PF08755">
    <property type="entry name" value="YccV-like"/>
    <property type="match status" value="1"/>
</dbReference>
<name>A0A494RIJ9_9CAUL</name>
<dbReference type="SUPFAM" id="SSF141255">
    <property type="entry name" value="YccV-like"/>
    <property type="match status" value="1"/>
</dbReference>
<reference evidence="3 4" key="1">
    <citation type="submission" date="2018-10" db="EMBL/GenBank/DDBJ databases">
        <title>Complete genome sequence of Brevundimonas naejangsanensis BRV3.</title>
        <authorList>
            <person name="Berrios L."/>
            <person name="Ely B."/>
        </authorList>
    </citation>
    <scope>NUCLEOTIDE SEQUENCE [LARGE SCALE GENOMIC DNA]</scope>
    <source>
        <strain evidence="3 4">BRV3</strain>
    </source>
</reference>
<dbReference type="SMART" id="SM00992">
    <property type="entry name" value="YccV-like"/>
    <property type="match status" value="1"/>
</dbReference>
<keyword evidence="4" id="KW-1185">Reference proteome</keyword>
<dbReference type="NCBIfam" id="TIGR02097">
    <property type="entry name" value="yccV"/>
    <property type="match status" value="1"/>
</dbReference>
<dbReference type="Gene3D" id="2.30.30.390">
    <property type="entry name" value="Hemimethylated DNA-binding domain"/>
    <property type="match status" value="1"/>
</dbReference>
<dbReference type="InterPro" id="IPR011722">
    <property type="entry name" value="Hemimethylated_DNA-bd_dom"/>
</dbReference>
<gene>
    <name evidence="3" type="primary">hspQ</name>
    <name evidence="3" type="ORF">D8I30_00365</name>
</gene>
<dbReference type="GO" id="GO:0003677">
    <property type="term" value="F:DNA binding"/>
    <property type="evidence" value="ECO:0007669"/>
    <property type="project" value="UniProtKB-UniRule"/>
</dbReference>
<keyword evidence="3" id="KW-0346">Stress response</keyword>
<dbReference type="AlphaFoldDB" id="A0A494RIJ9"/>
<dbReference type="InterPro" id="IPR036623">
    <property type="entry name" value="Hemimethylated_DNA-bd_sf"/>
</dbReference>
<accession>A0A494RIJ9</accession>
<evidence type="ECO:0000256" key="1">
    <source>
        <dbReference type="NCBIfam" id="TIGR02097"/>
    </source>
</evidence>
<protein>
    <recommendedName>
        <fullName evidence="1">Heat shock protein HspQ</fullName>
    </recommendedName>
</protein>
<proteinExistence type="predicted"/>
<evidence type="ECO:0000259" key="2">
    <source>
        <dbReference type="SMART" id="SM00992"/>
    </source>
</evidence>
<organism evidence="3 4">
    <name type="scientific">Brevundimonas naejangsanensis</name>
    <dbReference type="NCBI Taxonomy" id="588932"/>
    <lineage>
        <taxon>Bacteria</taxon>
        <taxon>Pseudomonadati</taxon>
        <taxon>Pseudomonadota</taxon>
        <taxon>Alphaproteobacteria</taxon>
        <taxon>Caulobacterales</taxon>
        <taxon>Caulobacteraceae</taxon>
        <taxon>Brevundimonas</taxon>
    </lineage>
</organism>
<sequence>MTQVHTARFGLGQIVRHRDHAFHGLVLDVDAQYAGSAAETGVVVSDQPFYRILIADTEGGVMAYAAEDVLVATPEIEPLSPEDEREWFTIDAHGRHAPRSQTLQ</sequence>
<dbReference type="Proteomes" id="UP000276984">
    <property type="component" value="Chromosome"/>
</dbReference>
<feature type="domain" description="Hemimethylated DNA-binding" evidence="2">
    <location>
        <begin position="6"/>
        <end position="99"/>
    </location>
</feature>